<feature type="domain" description="Right handed beta helix" evidence="2">
    <location>
        <begin position="107"/>
        <end position="262"/>
    </location>
</feature>
<dbReference type="STRING" id="1203610.HMPREF1536_02125"/>
<dbReference type="EMBL" id="AQHW01000013">
    <property type="protein sequence ID" value="KKB57403.1"/>
    <property type="molecule type" value="Genomic_DNA"/>
</dbReference>
<proteinExistence type="predicted"/>
<dbReference type="PATRIC" id="fig|1203610.3.peg.2182"/>
<feature type="chain" id="PRO_5002490024" description="Right handed beta helix domain-containing protein" evidence="1">
    <location>
        <begin position="22"/>
        <end position="652"/>
    </location>
</feature>
<gene>
    <name evidence="3" type="ORF">HMPREF1536_02125</name>
</gene>
<accession>A0A0F5JI20</accession>
<evidence type="ECO:0000313" key="4">
    <source>
        <dbReference type="Proteomes" id="UP000033035"/>
    </source>
</evidence>
<reference evidence="3 4" key="1">
    <citation type="submission" date="2013-04" db="EMBL/GenBank/DDBJ databases">
        <title>The Genome Sequence of Parabacteroides gordonii DSM 23371.</title>
        <authorList>
            <consortium name="The Broad Institute Genomics Platform"/>
            <person name="Earl A."/>
            <person name="Ward D."/>
            <person name="Feldgarden M."/>
            <person name="Gevers D."/>
            <person name="Martens E."/>
            <person name="Sakamoto M."/>
            <person name="Benno Y."/>
            <person name="Suzuki N."/>
            <person name="Matsunaga N."/>
            <person name="Koshihara K."/>
            <person name="Seki M."/>
            <person name="Komiya H."/>
            <person name="Walker B."/>
            <person name="Young S."/>
            <person name="Zeng Q."/>
            <person name="Gargeya S."/>
            <person name="Fitzgerald M."/>
            <person name="Haas B."/>
            <person name="Abouelleil A."/>
            <person name="Allen A.W."/>
            <person name="Alvarado L."/>
            <person name="Arachchi H.M."/>
            <person name="Berlin A.M."/>
            <person name="Chapman S.B."/>
            <person name="Gainer-Dewar J."/>
            <person name="Goldberg J."/>
            <person name="Griggs A."/>
            <person name="Gujja S."/>
            <person name="Hansen M."/>
            <person name="Howarth C."/>
            <person name="Imamovic A."/>
            <person name="Ireland A."/>
            <person name="Larimer J."/>
            <person name="McCowan C."/>
            <person name="Murphy C."/>
            <person name="Pearson M."/>
            <person name="Poon T.W."/>
            <person name="Priest M."/>
            <person name="Roberts A."/>
            <person name="Saif S."/>
            <person name="Shea T."/>
            <person name="Sisk P."/>
            <person name="Sykes S."/>
            <person name="Wortman J."/>
            <person name="Nusbaum C."/>
            <person name="Birren B."/>
        </authorList>
    </citation>
    <scope>NUCLEOTIDE SEQUENCE [LARGE SCALE GENOMIC DNA]</scope>
    <source>
        <strain evidence="3 4">MS-1</strain>
    </source>
</reference>
<comment type="caution">
    <text evidence="3">The sequence shown here is derived from an EMBL/GenBank/DDBJ whole genome shotgun (WGS) entry which is preliminary data.</text>
</comment>
<dbReference type="SMART" id="SM00710">
    <property type="entry name" value="PbH1"/>
    <property type="match status" value="3"/>
</dbReference>
<dbReference type="InterPro" id="IPR039448">
    <property type="entry name" value="Beta_helix"/>
</dbReference>
<organism evidence="3 4">
    <name type="scientific">Parabacteroides gordonii MS-1 = DSM 23371</name>
    <dbReference type="NCBI Taxonomy" id="1203610"/>
    <lineage>
        <taxon>Bacteria</taxon>
        <taxon>Pseudomonadati</taxon>
        <taxon>Bacteroidota</taxon>
        <taxon>Bacteroidia</taxon>
        <taxon>Bacteroidales</taxon>
        <taxon>Tannerellaceae</taxon>
        <taxon>Parabacteroides</taxon>
    </lineage>
</organism>
<dbReference type="Proteomes" id="UP000033035">
    <property type="component" value="Unassembled WGS sequence"/>
</dbReference>
<dbReference type="SUPFAM" id="SSF51126">
    <property type="entry name" value="Pectin lyase-like"/>
    <property type="match status" value="1"/>
</dbReference>
<protein>
    <recommendedName>
        <fullName evidence="2">Right handed beta helix domain-containing protein</fullName>
    </recommendedName>
</protein>
<dbReference type="HOGENOM" id="CLU_365940_0_0_10"/>
<name>A0A0F5JI20_9BACT</name>
<dbReference type="Pfam" id="PF13229">
    <property type="entry name" value="Beta_helix"/>
    <property type="match status" value="1"/>
</dbReference>
<dbReference type="InterPro" id="IPR006626">
    <property type="entry name" value="PbH1"/>
</dbReference>
<keyword evidence="1" id="KW-0732">Signal</keyword>
<evidence type="ECO:0000259" key="2">
    <source>
        <dbReference type="Pfam" id="PF13229"/>
    </source>
</evidence>
<keyword evidence="4" id="KW-1185">Reference proteome</keyword>
<sequence length="652" mass="73274">MNMKKILLTVCLIFTALAVYSQNKTYFVSLDGNDNASGLSIKDAWKSLDKVNNTTFLPGDKILFESGAVWYGQLKLKGSGAEGNPILLSSYGGENRPVINIGKAEGAGIRLYNQSWWIVENMEVTSGAAPELEIGRQGIVALAQGEDQHVEHIIVRNCHIHDIWGQLGGNTEYTGYNSCAILVQIQNKRGGMNNNRLNTSLNDVLIENNRIERFDKCGIIVRGCKNNLNVRYNYMENLGGDGIFVGGCYRGMIEHNVAKRTCMRSGYLDLKGGETWWPHTAAIWIQDAEETIMQYNAVYDTGRQPGNGDGFAYDFDFYCKRCIAQYNYSRNNHGFLLLMNRTFENVTRYNISENDQTHLVQMQCDISDRNVLYNNVFYIDYGTVDLDFFCGNDGSADKSKLGAVYYNNIFYASGQSYFRTAYSTGEVLSRTFDESVKPETGALDKLFYHNCYFGPWKNGIPDDPEKLVADPLFVAPGSGGEGLCSLKGYQLQPNSPCINTGVYVPLSGEHDFWGNPLDDGHTDFGAYEQIGSGVFADKVKLEGADRKYTKESTMAWAKWSFPLQIQVEEEGNIINIRLLEPLDENVKGAITWIDPEGKKVVQVLDKQKKRDEFTLKVKADKATLLASSVQVDLQYEDLEETWNIPFTEGRRR</sequence>
<feature type="signal peptide" evidence="1">
    <location>
        <begin position="1"/>
        <end position="21"/>
    </location>
</feature>
<evidence type="ECO:0000313" key="3">
    <source>
        <dbReference type="EMBL" id="KKB57403.1"/>
    </source>
</evidence>
<evidence type="ECO:0000256" key="1">
    <source>
        <dbReference type="SAM" id="SignalP"/>
    </source>
</evidence>
<dbReference type="AlphaFoldDB" id="A0A0F5JI20"/>
<dbReference type="InterPro" id="IPR012334">
    <property type="entry name" value="Pectin_lyas_fold"/>
</dbReference>
<dbReference type="InterPro" id="IPR011050">
    <property type="entry name" value="Pectin_lyase_fold/virulence"/>
</dbReference>
<dbReference type="Gene3D" id="2.160.20.10">
    <property type="entry name" value="Single-stranded right-handed beta-helix, Pectin lyase-like"/>
    <property type="match status" value="1"/>
</dbReference>